<sequence length="363" mass="38331">MDKWTPEQLKRMEHGGNSNARAFFEDRPDILPGMSIKDKYSSHTASLWREKLTTECEGGVWVEKPAANSANTLAHANSPSSSSLAGTPRLNGLSNAFFDSPSGHRSQTPDLAYGSNVAPLAATSQKQRNEDYFARLGTQNDTRRVDLPPNQGGKYTGFGSTPSQASPVHPTGSSAGPFNPQDIVNDPAAALSKGWSFLTMGAQTAIATIGTVAGSINDNYVRPAAEKIQNPEFRNDVSSYVSTIGSKVEETASRGFTSLSGYMRSGQAGYGGSGGNYSQVPTSTNALATDNDNTYDADFFESELTNNTSLTPPAAPGAPMAASAGVVKRMGSRSAQAAAQASKTSSGSTKKATKGWDDEWENF</sequence>
<proteinExistence type="predicted"/>
<comment type="caution">
    <text evidence="6">The sequence shown here is derived from an EMBL/GenBank/DDBJ whole genome shotgun (WGS) entry which is preliminary data.</text>
</comment>
<evidence type="ECO:0000256" key="4">
    <source>
        <dbReference type="ARBA" id="ARBA00022833"/>
    </source>
</evidence>
<feature type="compositionally biased region" description="Basic and acidic residues" evidence="5">
    <location>
        <begin position="1"/>
        <end position="14"/>
    </location>
</feature>
<dbReference type="Proteomes" id="UP001150907">
    <property type="component" value="Unassembled WGS sequence"/>
</dbReference>
<dbReference type="GO" id="GO:0005096">
    <property type="term" value="F:GTPase activator activity"/>
    <property type="evidence" value="ECO:0007669"/>
    <property type="project" value="UniProtKB-KW"/>
</dbReference>
<reference evidence="6" key="1">
    <citation type="submission" date="2022-07" db="EMBL/GenBank/DDBJ databases">
        <title>Phylogenomic reconstructions and comparative analyses of Kickxellomycotina fungi.</title>
        <authorList>
            <person name="Reynolds N.K."/>
            <person name="Stajich J.E."/>
            <person name="Barry K."/>
            <person name="Grigoriev I.V."/>
            <person name="Crous P."/>
            <person name="Smith M.E."/>
        </authorList>
    </citation>
    <scope>NUCLEOTIDE SEQUENCE</scope>
    <source>
        <strain evidence="6">IMI 214461</strain>
    </source>
</reference>
<keyword evidence="3" id="KW-0863">Zinc-finger</keyword>
<evidence type="ECO:0000313" key="7">
    <source>
        <dbReference type="Proteomes" id="UP001150907"/>
    </source>
</evidence>
<gene>
    <name evidence="6" type="primary">GCS1</name>
    <name evidence="6" type="ORF">H4R26_005565</name>
</gene>
<dbReference type="GO" id="GO:0030100">
    <property type="term" value="P:regulation of endocytosis"/>
    <property type="evidence" value="ECO:0007669"/>
    <property type="project" value="TreeGrafter"/>
</dbReference>
<protein>
    <submittedName>
        <fullName evidence="6">Zn finger-containing GTPase- Activating Protein for ARF</fullName>
    </submittedName>
</protein>
<evidence type="ECO:0000256" key="1">
    <source>
        <dbReference type="ARBA" id="ARBA00022468"/>
    </source>
</evidence>
<feature type="compositionally biased region" description="Polar residues" evidence="5">
    <location>
        <begin position="158"/>
        <end position="176"/>
    </location>
</feature>
<dbReference type="EMBL" id="JANBQF010001059">
    <property type="protein sequence ID" value="KAJ1998155.1"/>
    <property type="molecule type" value="Genomic_DNA"/>
</dbReference>
<keyword evidence="4" id="KW-0862">Zinc</keyword>
<dbReference type="GO" id="GO:0032012">
    <property type="term" value="P:regulation of ARF protein signal transduction"/>
    <property type="evidence" value="ECO:0007669"/>
    <property type="project" value="TreeGrafter"/>
</dbReference>
<dbReference type="PANTHER" id="PTHR46395">
    <property type="entry name" value="ADP-RIBOSYLATION FACTOR GTPASE-ACTIVATING PROTEIN 1"/>
    <property type="match status" value="1"/>
</dbReference>
<dbReference type="Gene3D" id="1.10.220.150">
    <property type="entry name" value="Arf GTPase activating protein"/>
    <property type="match status" value="1"/>
</dbReference>
<feature type="region of interest" description="Disordered" evidence="5">
    <location>
        <begin position="157"/>
        <end position="180"/>
    </location>
</feature>
<dbReference type="AlphaFoldDB" id="A0A9W8EFR2"/>
<feature type="region of interest" description="Disordered" evidence="5">
    <location>
        <begin position="306"/>
        <end position="363"/>
    </location>
</feature>
<keyword evidence="1" id="KW-0343">GTPase activation</keyword>
<dbReference type="PANTHER" id="PTHR46395:SF1">
    <property type="entry name" value="ADP-RIBOSYLATION FACTOR GTPASE-ACTIVATING PROTEIN 1"/>
    <property type="match status" value="1"/>
</dbReference>
<keyword evidence="7" id="KW-1185">Reference proteome</keyword>
<evidence type="ECO:0000256" key="5">
    <source>
        <dbReference type="SAM" id="MobiDB-lite"/>
    </source>
</evidence>
<organism evidence="6 7">
    <name type="scientific">Coemansia thaxteri</name>
    <dbReference type="NCBI Taxonomy" id="2663907"/>
    <lineage>
        <taxon>Eukaryota</taxon>
        <taxon>Fungi</taxon>
        <taxon>Fungi incertae sedis</taxon>
        <taxon>Zoopagomycota</taxon>
        <taxon>Kickxellomycotina</taxon>
        <taxon>Kickxellomycetes</taxon>
        <taxon>Kickxellales</taxon>
        <taxon>Kickxellaceae</taxon>
        <taxon>Coemansia</taxon>
    </lineage>
</organism>
<dbReference type="GO" id="GO:0008270">
    <property type="term" value="F:zinc ion binding"/>
    <property type="evidence" value="ECO:0007669"/>
    <property type="project" value="UniProtKB-KW"/>
</dbReference>
<dbReference type="GO" id="GO:0000139">
    <property type="term" value="C:Golgi membrane"/>
    <property type="evidence" value="ECO:0007669"/>
    <property type="project" value="TreeGrafter"/>
</dbReference>
<accession>A0A9W8EFR2</accession>
<dbReference type="InterPro" id="IPR038508">
    <property type="entry name" value="ArfGAP_dom_sf"/>
</dbReference>
<feature type="compositionally biased region" description="Low complexity" evidence="5">
    <location>
        <begin position="332"/>
        <end position="350"/>
    </location>
</feature>
<evidence type="ECO:0000256" key="3">
    <source>
        <dbReference type="ARBA" id="ARBA00022771"/>
    </source>
</evidence>
<name>A0A9W8EFR2_9FUNG</name>
<evidence type="ECO:0000313" key="6">
    <source>
        <dbReference type="EMBL" id="KAJ1998155.1"/>
    </source>
</evidence>
<keyword evidence="2" id="KW-0479">Metal-binding</keyword>
<evidence type="ECO:0000256" key="2">
    <source>
        <dbReference type="ARBA" id="ARBA00022723"/>
    </source>
</evidence>
<feature type="region of interest" description="Disordered" evidence="5">
    <location>
        <begin position="1"/>
        <end position="24"/>
    </location>
</feature>
<dbReference type="OrthoDB" id="983479at2759"/>